<proteinExistence type="predicted"/>
<feature type="compositionally biased region" description="Acidic residues" evidence="1">
    <location>
        <begin position="27"/>
        <end position="41"/>
    </location>
</feature>
<dbReference type="EMBL" id="ASPP01011952">
    <property type="protein sequence ID" value="ETO21081.1"/>
    <property type="molecule type" value="Genomic_DNA"/>
</dbReference>
<dbReference type="AlphaFoldDB" id="X6N4X1"/>
<evidence type="ECO:0000313" key="2">
    <source>
        <dbReference type="EMBL" id="ETO21081.1"/>
    </source>
</evidence>
<keyword evidence="3" id="KW-1185">Reference proteome</keyword>
<dbReference type="Proteomes" id="UP000023152">
    <property type="component" value="Unassembled WGS sequence"/>
</dbReference>
<name>X6N4X1_RETFI</name>
<reference evidence="2 3" key="1">
    <citation type="journal article" date="2013" name="Curr. Biol.">
        <title>The Genome of the Foraminiferan Reticulomyxa filosa.</title>
        <authorList>
            <person name="Glockner G."/>
            <person name="Hulsmann N."/>
            <person name="Schleicher M."/>
            <person name="Noegel A.A."/>
            <person name="Eichinger L."/>
            <person name="Gallinger C."/>
            <person name="Pawlowski J."/>
            <person name="Sierra R."/>
            <person name="Euteneuer U."/>
            <person name="Pillet L."/>
            <person name="Moustafa A."/>
            <person name="Platzer M."/>
            <person name="Groth M."/>
            <person name="Szafranski K."/>
            <person name="Schliwa M."/>
        </authorList>
    </citation>
    <scope>NUCLEOTIDE SEQUENCE [LARGE SCALE GENOMIC DNA]</scope>
</reference>
<feature type="region of interest" description="Disordered" evidence="1">
    <location>
        <begin position="25"/>
        <end position="45"/>
    </location>
</feature>
<feature type="non-terminal residue" evidence="2">
    <location>
        <position position="1"/>
    </location>
</feature>
<accession>X6N4X1</accession>
<evidence type="ECO:0000256" key="1">
    <source>
        <dbReference type="SAM" id="MobiDB-lite"/>
    </source>
</evidence>
<organism evidence="2 3">
    <name type="scientific">Reticulomyxa filosa</name>
    <dbReference type="NCBI Taxonomy" id="46433"/>
    <lineage>
        <taxon>Eukaryota</taxon>
        <taxon>Sar</taxon>
        <taxon>Rhizaria</taxon>
        <taxon>Retaria</taxon>
        <taxon>Foraminifera</taxon>
        <taxon>Monothalamids</taxon>
        <taxon>Reticulomyxidae</taxon>
        <taxon>Reticulomyxa</taxon>
    </lineage>
</organism>
<feature type="non-terminal residue" evidence="2">
    <location>
        <position position="219"/>
    </location>
</feature>
<gene>
    <name evidence="2" type="ORF">RFI_16123</name>
</gene>
<evidence type="ECO:0000313" key="3">
    <source>
        <dbReference type="Proteomes" id="UP000023152"/>
    </source>
</evidence>
<protein>
    <submittedName>
        <fullName evidence="2">Uncharacterized protein</fullName>
    </submittedName>
</protein>
<sequence>GIAIATGSKVFAQAFKMIADNFRAETDNNDNNDDDDDDDDEKKENYPVNKYSHKNFIYVAANRSIICVHPAFPSFEYLYVANLNDYEDEMPIFVPSLQYGVFFLSADRQRLLQSPDLSDSTKVVLLDVSSDTFANPNSSNLSLGSFRTEHLFSTLFMWSLFDIIPSPPFLLLLLSLVMNLEYDESFGISGRLIVYGRHKNNQLAFVQFFNVDELKPLMD</sequence>
<comment type="caution">
    <text evidence="2">The sequence shown here is derived from an EMBL/GenBank/DDBJ whole genome shotgun (WGS) entry which is preliminary data.</text>
</comment>